<dbReference type="EMBL" id="CP053708">
    <property type="protein sequence ID" value="QKE90435.1"/>
    <property type="molecule type" value="Genomic_DNA"/>
</dbReference>
<reference evidence="4 5" key="1">
    <citation type="journal article" date="2014" name="World J. Microbiol. Biotechnol.">
        <title>Biodiversity and physiological characteristics of Antarctic and Arctic lichens-associated bacteria.</title>
        <authorList>
            <person name="Lee Y.M."/>
            <person name="Kim E.H."/>
            <person name="Lee H.K."/>
            <person name="Hong S.G."/>
        </authorList>
    </citation>
    <scope>NUCLEOTIDE SEQUENCE [LARGE SCALE GENOMIC DNA]</scope>
    <source>
        <strain evidence="4 5">PAMC 26569</strain>
    </source>
</reference>
<dbReference type="InterPro" id="IPR057008">
    <property type="entry name" value="SpoVR-like_C"/>
</dbReference>
<feature type="region of interest" description="Disordered" evidence="1">
    <location>
        <begin position="193"/>
        <end position="218"/>
    </location>
</feature>
<feature type="domain" description="SpoVR protein-like N-terminal" evidence="2">
    <location>
        <begin position="28"/>
        <end position="449"/>
    </location>
</feature>
<dbReference type="Pfam" id="PF04293">
    <property type="entry name" value="SpoVR"/>
    <property type="match status" value="1"/>
</dbReference>
<dbReference type="Proteomes" id="UP000500767">
    <property type="component" value="Chromosome"/>
</dbReference>
<sequence>MSPLDVIETGQSGRRGGSSPGLLYSGSDWNFDTLRNSYDAIERIAIDELELDVYANRIEVITSEQMLDVYTSHGMPLIYKHWSFGKRFVGHENAYKRGLMGLAYEVVINSDPCISYLMEENSATMQALVIAHAAFGHNHFFKNNRLFREWTEPSGILDYLEFARGYIARCEERHGVRAVERILDAAHALQNQGVHRHSGARPMDLKGEQQRDRERREHEDRVFNDLWRTVPGSKAEKGLDNAAERRRRLGLPEENLLYFIEKNGQRLAPWEREIIRIVRLIAQYFYPQPQAKMMNEGCATWVHYRIMSRLHEQGRIDDAAFMETIHSTTNVISQPGFDTGGGPNFNPYALGYAMMTDIARTCEAPTEEDRAWFPDIAGNGDALGTLKHAWAEYRDESFIQQFMSPAVMRQFKLFRLHDDAEKPYLLVDAIHNPQGYRDIRRSVAQSYDPGNFYLDIEVVDVDLSGDRCLKLQHLTSPGHLLDEKDARATLRQLADLWGYEVKLLEIDRQTQTVLATHLASPARTGP</sequence>
<dbReference type="KEGG" id="lck:HN018_10670"/>
<gene>
    <name evidence="4" type="ORF">HN018_10670</name>
</gene>
<dbReference type="NCBIfam" id="NF008737">
    <property type="entry name" value="PRK11767.1"/>
    <property type="match status" value="1"/>
</dbReference>
<proteinExistence type="predicted"/>
<dbReference type="Pfam" id="PF24755">
    <property type="entry name" value="SpoVR_C"/>
    <property type="match status" value="1"/>
</dbReference>
<evidence type="ECO:0000259" key="2">
    <source>
        <dbReference type="Pfam" id="PF04293"/>
    </source>
</evidence>
<accession>A0A6M8HQ90</accession>
<keyword evidence="5" id="KW-1185">Reference proteome</keyword>
<evidence type="ECO:0000313" key="5">
    <source>
        <dbReference type="Proteomes" id="UP000500767"/>
    </source>
</evidence>
<evidence type="ECO:0000259" key="3">
    <source>
        <dbReference type="Pfam" id="PF24755"/>
    </source>
</evidence>
<feature type="domain" description="SpoVR-like C-terminal" evidence="3">
    <location>
        <begin position="455"/>
        <end position="507"/>
    </location>
</feature>
<dbReference type="AlphaFoldDB" id="A0A6M8HQ90"/>
<dbReference type="InterPro" id="IPR057270">
    <property type="entry name" value="Ycgb-like"/>
</dbReference>
<dbReference type="PANTHER" id="PTHR30029">
    <property type="entry name" value="STAGE V SPORULATION PROTEIN R"/>
    <property type="match status" value="1"/>
</dbReference>
<dbReference type="RefSeq" id="WP_171835384.1">
    <property type="nucleotide sequence ID" value="NZ_CP053708.1"/>
</dbReference>
<name>A0A6M8HQ90_9PROT</name>
<dbReference type="PANTHER" id="PTHR30029:SF2">
    <property type="entry name" value="STAGE V SPORULATION PROTEIN R"/>
    <property type="match status" value="1"/>
</dbReference>
<dbReference type="InterPro" id="IPR056174">
    <property type="entry name" value="SpoVR_N"/>
</dbReference>
<evidence type="ECO:0000313" key="4">
    <source>
        <dbReference type="EMBL" id="QKE90435.1"/>
    </source>
</evidence>
<organism evidence="4 5">
    <name type="scientific">Lichenicola cladoniae</name>
    <dbReference type="NCBI Taxonomy" id="1484109"/>
    <lineage>
        <taxon>Bacteria</taxon>
        <taxon>Pseudomonadati</taxon>
        <taxon>Pseudomonadota</taxon>
        <taxon>Alphaproteobacteria</taxon>
        <taxon>Acetobacterales</taxon>
        <taxon>Acetobacteraceae</taxon>
        <taxon>Lichenicola</taxon>
    </lineage>
</organism>
<feature type="compositionally biased region" description="Basic and acidic residues" evidence="1">
    <location>
        <begin position="203"/>
        <end position="218"/>
    </location>
</feature>
<protein>
    <submittedName>
        <fullName evidence="4">SpoVR family protein</fullName>
    </submittedName>
</protein>
<evidence type="ECO:0000256" key="1">
    <source>
        <dbReference type="SAM" id="MobiDB-lite"/>
    </source>
</evidence>
<dbReference type="InterPro" id="IPR007390">
    <property type="entry name" value="Spore_V_R"/>
</dbReference>